<dbReference type="AlphaFoldDB" id="X0U9H8"/>
<comment type="caution">
    <text evidence="2">The sequence shown here is derived from an EMBL/GenBank/DDBJ whole genome shotgun (WGS) entry which is preliminary data.</text>
</comment>
<evidence type="ECO:0000313" key="2">
    <source>
        <dbReference type="EMBL" id="GAF96997.1"/>
    </source>
</evidence>
<feature type="non-terminal residue" evidence="2">
    <location>
        <position position="95"/>
    </location>
</feature>
<feature type="transmembrane region" description="Helical" evidence="1">
    <location>
        <begin position="12"/>
        <end position="30"/>
    </location>
</feature>
<evidence type="ECO:0000256" key="1">
    <source>
        <dbReference type="SAM" id="Phobius"/>
    </source>
</evidence>
<dbReference type="EMBL" id="BARS01012092">
    <property type="protein sequence ID" value="GAF96997.1"/>
    <property type="molecule type" value="Genomic_DNA"/>
</dbReference>
<keyword evidence="1" id="KW-0472">Membrane</keyword>
<sequence length="95" mass="10180">MEKKKTKGKLKALWAFLFGIILMLGVYVLFQSVPNRLRSGSDDATDTAEAITDTVADTLTNIVQTAGRPEEVEEVAAVPSVFLGVEVLSVNAVIA</sequence>
<proteinExistence type="predicted"/>
<organism evidence="2">
    <name type="scientific">marine sediment metagenome</name>
    <dbReference type="NCBI Taxonomy" id="412755"/>
    <lineage>
        <taxon>unclassified sequences</taxon>
        <taxon>metagenomes</taxon>
        <taxon>ecological metagenomes</taxon>
    </lineage>
</organism>
<name>X0U9H8_9ZZZZ</name>
<keyword evidence="1" id="KW-0812">Transmembrane</keyword>
<keyword evidence="1" id="KW-1133">Transmembrane helix</keyword>
<reference evidence="2" key="1">
    <citation type="journal article" date="2014" name="Front. Microbiol.">
        <title>High frequency of phylogenetically diverse reductive dehalogenase-homologous genes in deep subseafloor sedimentary metagenomes.</title>
        <authorList>
            <person name="Kawai M."/>
            <person name="Futagami T."/>
            <person name="Toyoda A."/>
            <person name="Takaki Y."/>
            <person name="Nishi S."/>
            <person name="Hori S."/>
            <person name="Arai W."/>
            <person name="Tsubouchi T."/>
            <person name="Morono Y."/>
            <person name="Uchiyama I."/>
            <person name="Ito T."/>
            <person name="Fujiyama A."/>
            <person name="Inagaki F."/>
            <person name="Takami H."/>
        </authorList>
    </citation>
    <scope>NUCLEOTIDE SEQUENCE</scope>
    <source>
        <strain evidence="2">Expedition CK06-06</strain>
    </source>
</reference>
<accession>X0U9H8</accession>
<protein>
    <submittedName>
        <fullName evidence="2">Uncharacterized protein</fullName>
    </submittedName>
</protein>
<gene>
    <name evidence="2" type="ORF">S01H1_21718</name>
</gene>